<evidence type="ECO:0000313" key="2">
    <source>
        <dbReference type="EMBL" id="OOK70148.1"/>
    </source>
</evidence>
<keyword evidence="2" id="KW-0808">Transferase</keyword>
<dbReference type="GO" id="GO:0016757">
    <property type="term" value="F:glycosyltransferase activity"/>
    <property type="evidence" value="ECO:0007669"/>
    <property type="project" value="UniProtKB-KW"/>
</dbReference>
<evidence type="ECO:0000313" key="3">
    <source>
        <dbReference type="Proteomes" id="UP000189229"/>
    </source>
</evidence>
<accession>A0A1V3WTU7</accession>
<dbReference type="Proteomes" id="UP000189229">
    <property type="component" value="Unassembled WGS sequence"/>
</dbReference>
<keyword evidence="2" id="KW-0328">Glycosyltransferase</keyword>
<organism evidence="2 3">
    <name type="scientific">Mycobacterium kansasii</name>
    <dbReference type="NCBI Taxonomy" id="1768"/>
    <lineage>
        <taxon>Bacteria</taxon>
        <taxon>Bacillati</taxon>
        <taxon>Actinomycetota</taxon>
        <taxon>Actinomycetes</taxon>
        <taxon>Mycobacteriales</taxon>
        <taxon>Mycobacteriaceae</taxon>
        <taxon>Mycobacterium</taxon>
    </lineage>
</organism>
<name>A0A1V3WTU7_MYCKA</name>
<dbReference type="AlphaFoldDB" id="A0A1V3WTU7"/>
<feature type="region of interest" description="Disordered" evidence="1">
    <location>
        <begin position="1"/>
        <end position="54"/>
    </location>
</feature>
<protein>
    <submittedName>
        <fullName evidence="2">Trehalose-phosphate synthase domain protein</fullName>
        <ecNumber evidence="2">2.4.1.-</ecNumber>
    </submittedName>
</protein>
<dbReference type="EC" id="2.4.1.-" evidence="2"/>
<sequence length="54" mass="5892">MANRLPVDQERLPDGTTTWKRSPGGLVTALEPLLRRRRGPGSAGPVLPKPMSTR</sequence>
<dbReference type="Gene3D" id="3.40.50.2000">
    <property type="entry name" value="Glycogen Phosphorylase B"/>
    <property type="match status" value="1"/>
</dbReference>
<proteinExistence type="predicted"/>
<reference evidence="2 3" key="1">
    <citation type="submission" date="2017-02" db="EMBL/GenBank/DDBJ databases">
        <title>Complete genome sequences of Mycobacterium kansasii strains isolated from rhesus macaques.</title>
        <authorList>
            <person name="Panda A."/>
            <person name="Nagaraj S."/>
            <person name="Zhao X."/>
            <person name="Tettelin H."/>
            <person name="Detolla L.J."/>
        </authorList>
    </citation>
    <scope>NUCLEOTIDE SEQUENCE [LARGE SCALE GENOMIC DNA]</scope>
    <source>
        <strain evidence="2 3">11-3813</strain>
    </source>
</reference>
<comment type="caution">
    <text evidence="2">The sequence shown here is derived from an EMBL/GenBank/DDBJ whole genome shotgun (WGS) entry which is preliminary data.</text>
</comment>
<gene>
    <name evidence="2" type="primary">otsA</name>
    <name evidence="2" type="ORF">BZL30_6718</name>
</gene>
<evidence type="ECO:0000256" key="1">
    <source>
        <dbReference type="SAM" id="MobiDB-lite"/>
    </source>
</evidence>
<dbReference type="EMBL" id="MVBM01000006">
    <property type="protein sequence ID" value="OOK70148.1"/>
    <property type="molecule type" value="Genomic_DNA"/>
</dbReference>